<evidence type="ECO:0000256" key="1">
    <source>
        <dbReference type="SAM" id="SignalP"/>
    </source>
</evidence>
<dbReference type="Proteomes" id="UP001345013">
    <property type="component" value="Unassembled WGS sequence"/>
</dbReference>
<dbReference type="EMBL" id="JAVRRG010000037">
    <property type="protein sequence ID" value="KAK5094066.1"/>
    <property type="molecule type" value="Genomic_DNA"/>
</dbReference>
<reference evidence="2 3" key="1">
    <citation type="submission" date="2023-08" db="EMBL/GenBank/DDBJ databases">
        <title>Black Yeasts Isolated from many extreme environments.</title>
        <authorList>
            <person name="Coleine C."/>
            <person name="Stajich J.E."/>
            <person name="Selbmann L."/>
        </authorList>
    </citation>
    <scope>NUCLEOTIDE SEQUENCE [LARGE SCALE GENOMIC DNA]</scope>
    <source>
        <strain evidence="2 3">CCFEE 5885</strain>
    </source>
</reference>
<protein>
    <recommendedName>
        <fullName evidence="4">F-box domain-containing protein</fullName>
    </recommendedName>
</protein>
<feature type="signal peptide" evidence="1">
    <location>
        <begin position="1"/>
        <end position="18"/>
    </location>
</feature>
<proteinExistence type="predicted"/>
<organism evidence="2 3">
    <name type="scientific">Lithohypha guttulata</name>
    <dbReference type="NCBI Taxonomy" id="1690604"/>
    <lineage>
        <taxon>Eukaryota</taxon>
        <taxon>Fungi</taxon>
        <taxon>Dikarya</taxon>
        <taxon>Ascomycota</taxon>
        <taxon>Pezizomycotina</taxon>
        <taxon>Eurotiomycetes</taxon>
        <taxon>Chaetothyriomycetidae</taxon>
        <taxon>Chaetothyriales</taxon>
        <taxon>Trichomeriaceae</taxon>
        <taxon>Lithohypha</taxon>
    </lineage>
</organism>
<comment type="caution">
    <text evidence="2">The sequence shown here is derived from an EMBL/GenBank/DDBJ whole genome shotgun (WGS) entry which is preliminary data.</text>
</comment>
<keyword evidence="3" id="KW-1185">Reference proteome</keyword>
<keyword evidence="1" id="KW-0732">Signal</keyword>
<accession>A0ABR0KDT6</accession>
<evidence type="ECO:0000313" key="2">
    <source>
        <dbReference type="EMBL" id="KAK5094066.1"/>
    </source>
</evidence>
<feature type="chain" id="PRO_5046383789" description="F-box domain-containing protein" evidence="1">
    <location>
        <begin position="19"/>
        <end position="359"/>
    </location>
</feature>
<evidence type="ECO:0008006" key="4">
    <source>
        <dbReference type="Google" id="ProtNLM"/>
    </source>
</evidence>
<gene>
    <name evidence="2" type="ORF">LTR24_003875</name>
</gene>
<sequence>MPILNLGFTLLCLSWERAQLINSTAEMRPPDEESQSHGRYSKKRERVCAHAQEAASWVFQHVAIPLLGSVCLCACCAFALVTRKNMVCGTRKQTPYKSKQKREPQIVYFGDESRFVNEDDMEFDQRRSAADNPKVIVPTTTSYPDLATANERQPFRFLDLPQDIQLMILDMLILRHKDNHWVARANYCRDGFRFYRKPAYVDHFTGRRLRCEGHDPVLVTKKKYLVCPTNHNITTRSLLLTSKPIRELTEQARGLSFSGTLRFEGPEPGSQLAEGWGWYGLALGSPILTLHMWFLKRVRVLETPYYREVWMDAPRIMPSLAPYPVLPHNSWLWTLRVEKLMGAEMTSIAGSRKESSIDK</sequence>
<name>A0ABR0KDT6_9EURO</name>
<evidence type="ECO:0000313" key="3">
    <source>
        <dbReference type="Proteomes" id="UP001345013"/>
    </source>
</evidence>